<gene>
    <name evidence="5" type="ORF">P7228_15175</name>
</gene>
<sequence length="319" mass="33276">MTQAKQNPTQEGVIEAARKIAAILPATPLLPVEIDGVTVHVKAENLQPIGAFKIRGAWHRLSALEEAERSGGVVAVSSGNHAQGVAWAAKRLGMSATIVMPHDAPQVKLDATRALGAEIVLYQRPHEDRDEVAARIIAERGGTLVHAFGDPWVIEGQGSAGLEIVEQLGRAPSCILACCGGGGLAAGLALACPESAIHLVEPEGWDQVGQSLRAGRIVRQHADPPKTICDALQPIATKQVNLDTLLDRAEPGVTVTDEEVRTAQRFAFSRLHLVVEPGGAAALAAALSGKVPLDEGTVIMLTGGNVDPASYAETISTGS</sequence>
<name>A0ABY8FV85_9SPHN</name>
<protein>
    <submittedName>
        <fullName evidence="5">Pyridoxal-phosphate dependent enzyme</fullName>
    </submittedName>
</protein>
<comment type="cofactor">
    <cofactor evidence="1">
        <name>pyridoxal 5'-phosphate</name>
        <dbReference type="ChEBI" id="CHEBI:597326"/>
    </cofactor>
</comment>
<dbReference type="PANTHER" id="PTHR48078:SF6">
    <property type="entry name" value="L-THREONINE DEHYDRATASE CATABOLIC TDCB"/>
    <property type="match status" value="1"/>
</dbReference>
<accession>A0ABY8FV85</accession>
<evidence type="ECO:0000256" key="1">
    <source>
        <dbReference type="ARBA" id="ARBA00001933"/>
    </source>
</evidence>
<evidence type="ECO:0000256" key="3">
    <source>
        <dbReference type="ARBA" id="ARBA00023239"/>
    </source>
</evidence>
<dbReference type="Proteomes" id="UP001215827">
    <property type="component" value="Chromosome"/>
</dbReference>
<evidence type="ECO:0000259" key="4">
    <source>
        <dbReference type="Pfam" id="PF00291"/>
    </source>
</evidence>
<dbReference type="InterPro" id="IPR036052">
    <property type="entry name" value="TrpB-like_PALP_sf"/>
</dbReference>
<dbReference type="SUPFAM" id="SSF53686">
    <property type="entry name" value="Tryptophan synthase beta subunit-like PLP-dependent enzymes"/>
    <property type="match status" value="1"/>
</dbReference>
<dbReference type="PANTHER" id="PTHR48078">
    <property type="entry name" value="THREONINE DEHYDRATASE, MITOCHONDRIAL-RELATED"/>
    <property type="match status" value="1"/>
</dbReference>
<dbReference type="Gene3D" id="3.40.50.1100">
    <property type="match status" value="2"/>
</dbReference>
<keyword evidence="3" id="KW-0456">Lyase</keyword>
<keyword evidence="2" id="KW-0663">Pyridoxal phosphate</keyword>
<evidence type="ECO:0000256" key="2">
    <source>
        <dbReference type="ARBA" id="ARBA00022898"/>
    </source>
</evidence>
<organism evidence="5 6">
    <name type="scientific">Altererythrobacter arenosus</name>
    <dbReference type="NCBI Taxonomy" id="3032592"/>
    <lineage>
        <taxon>Bacteria</taxon>
        <taxon>Pseudomonadati</taxon>
        <taxon>Pseudomonadota</taxon>
        <taxon>Alphaproteobacteria</taxon>
        <taxon>Sphingomonadales</taxon>
        <taxon>Erythrobacteraceae</taxon>
        <taxon>Altererythrobacter</taxon>
    </lineage>
</organism>
<dbReference type="RefSeq" id="WP_278016069.1">
    <property type="nucleotide sequence ID" value="NZ_CP121106.1"/>
</dbReference>
<keyword evidence="6" id="KW-1185">Reference proteome</keyword>
<dbReference type="EMBL" id="CP121106">
    <property type="protein sequence ID" value="WFL77311.1"/>
    <property type="molecule type" value="Genomic_DNA"/>
</dbReference>
<dbReference type="InterPro" id="IPR050147">
    <property type="entry name" value="Ser/Thr_Dehydratase"/>
</dbReference>
<evidence type="ECO:0000313" key="6">
    <source>
        <dbReference type="Proteomes" id="UP001215827"/>
    </source>
</evidence>
<dbReference type="Pfam" id="PF00291">
    <property type="entry name" value="PALP"/>
    <property type="match status" value="1"/>
</dbReference>
<evidence type="ECO:0000313" key="5">
    <source>
        <dbReference type="EMBL" id="WFL77311.1"/>
    </source>
</evidence>
<dbReference type="InterPro" id="IPR001926">
    <property type="entry name" value="TrpB-like_PALP"/>
</dbReference>
<proteinExistence type="predicted"/>
<feature type="domain" description="Tryptophan synthase beta chain-like PALP" evidence="4">
    <location>
        <begin position="27"/>
        <end position="303"/>
    </location>
</feature>
<reference evidence="5 6" key="1">
    <citation type="submission" date="2023-03" db="EMBL/GenBank/DDBJ databases">
        <title>Altererythrobacter sp. CAU 1644 isolated from sand.</title>
        <authorList>
            <person name="Kim W."/>
        </authorList>
    </citation>
    <scope>NUCLEOTIDE SEQUENCE [LARGE SCALE GENOMIC DNA]</scope>
    <source>
        <strain evidence="5 6">CAU 1644</strain>
    </source>
</reference>